<organism evidence="2 3">
    <name type="scientific">Torulaspora globosa</name>
    <dbReference type="NCBI Taxonomy" id="48254"/>
    <lineage>
        <taxon>Eukaryota</taxon>
        <taxon>Fungi</taxon>
        <taxon>Dikarya</taxon>
        <taxon>Ascomycota</taxon>
        <taxon>Saccharomycotina</taxon>
        <taxon>Saccharomycetes</taxon>
        <taxon>Saccharomycetales</taxon>
        <taxon>Saccharomycetaceae</taxon>
        <taxon>Torulaspora</taxon>
    </lineage>
</organism>
<dbReference type="EMBL" id="CP059273">
    <property type="protein sequence ID" value="QLQ81875.1"/>
    <property type="molecule type" value="Genomic_DNA"/>
</dbReference>
<proteinExistence type="predicted"/>
<reference evidence="2 3" key="1">
    <citation type="submission" date="2020-06" db="EMBL/GenBank/DDBJ databases">
        <title>The yeast mating-type switching endonuclease HO is a domesticated member of an unorthodox homing genetic element family.</title>
        <authorList>
            <person name="Coughlan A.Y."/>
            <person name="Lombardi L."/>
            <person name="Braun-Galleani S."/>
            <person name="Martos A.R."/>
            <person name="Galeote V."/>
            <person name="Bigey F."/>
            <person name="Dequin S."/>
            <person name="Byrne K.P."/>
            <person name="Wolfe K.H."/>
        </authorList>
    </citation>
    <scope>NUCLEOTIDE SEQUENCE [LARGE SCALE GENOMIC DNA]</scope>
    <source>
        <strain evidence="2 3">CBS2947</strain>
    </source>
</reference>
<dbReference type="Proteomes" id="UP000510647">
    <property type="component" value="Chromosome 7"/>
</dbReference>
<name>A0A7H9HZ66_9SACH</name>
<accession>A0A7H9HZ66</accession>
<keyword evidence="3" id="KW-1185">Reference proteome</keyword>
<feature type="region of interest" description="Disordered" evidence="1">
    <location>
        <begin position="18"/>
        <end position="44"/>
    </location>
</feature>
<evidence type="ECO:0000313" key="2">
    <source>
        <dbReference type="EMBL" id="QLQ81875.1"/>
    </source>
</evidence>
<protein>
    <submittedName>
        <fullName evidence="2">Uncharacterized protein</fullName>
    </submittedName>
</protein>
<evidence type="ECO:0000313" key="3">
    <source>
        <dbReference type="Proteomes" id="UP000510647"/>
    </source>
</evidence>
<dbReference type="AlphaFoldDB" id="A0A7H9HZ66"/>
<sequence>MEPRDEYTRMRRFSFPNTEPLRRANDNNFLGGERIPEPSMTRRVKERVRNYGRCITPQKLVVEEKDNKESSASSLPNEPYKNYVYQSPRNTIQDTNEQIKRNSSGRFGSLVEFAQHHQMDTTGKVFAHCAETGDVPQPTIDLDLVNSNSVHRSDTR</sequence>
<feature type="region of interest" description="Disordered" evidence="1">
    <location>
        <begin position="62"/>
        <end position="83"/>
    </location>
</feature>
<gene>
    <name evidence="2" type="ORF">HG537_0G01290</name>
</gene>
<dbReference type="OrthoDB" id="4066875at2759"/>
<evidence type="ECO:0000256" key="1">
    <source>
        <dbReference type="SAM" id="MobiDB-lite"/>
    </source>
</evidence>